<gene>
    <name evidence="1" type="ORF">H8S62_05085</name>
</gene>
<organism evidence="1 2">
    <name type="scientific">Lawsonibacter faecis</name>
    <dbReference type="NCBI Taxonomy" id="2763052"/>
    <lineage>
        <taxon>Bacteria</taxon>
        <taxon>Bacillati</taxon>
        <taxon>Bacillota</taxon>
        <taxon>Clostridia</taxon>
        <taxon>Eubacteriales</taxon>
        <taxon>Oscillospiraceae</taxon>
        <taxon>Lawsonibacter</taxon>
    </lineage>
</organism>
<name>A0A8J6M7D8_9FIRM</name>
<dbReference type="EMBL" id="JACOPQ010000003">
    <property type="protein sequence ID" value="MBC5736382.1"/>
    <property type="molecule type" value="Genomic_DNA"/>
</dbReference>
<dbReference type="Proteomes" id="UP000607645">
    <property type="component" value="Unassembled WGS sequence"/>
</dbReference>
<dbReference type="AlphaFoldDB" id="A0A8J6M7D8"/>
<proteinExistence type="predicted"/>
<evidence type="ECO:0000313" key="2">
    <source>
        <dbReference type="Proteomes" id="UP000607645"/>
    </source>
</evidence>
<sequence length="97" mass="10817">MEWDIMVALSETSRQPAFTIEELTQIYEASGRSTDEAVLQAKARELFPDSQAPLYLRPGGSRAFDVGDGVFERPAYTLSSHLCRCIGIMKNGGLREY</sequence>
<reference evidence="1" key="1">
    <citation type="submission" date="2020-08" db="EMBL/GenBank/DDBJ databases">
        <title>Genome public.</title>
        <authorList>
            <person name="Liu C."/>
            <person name="Sun Q."/>
        </authorList>
    </citation>
    <scope>NUCLEOTIDE SEQUENCE</scope>
    <source>
        <strain evidence="1">NSJ-52</strain>
    </source>
</reference>
<protein>
    <submittedName>
        <fullName evidence="1">Uncharacterized protein</fullName>
    </submittedName>
</protein>
<comment type="caution">
    <text evidence="1">The sequence shown here is derived from an EMBL/GenBank/DDBJ whole genome shotgun (WGS) entry which is preliminary data.</text>
</comment>
<dbReference type="RefSeq" id="WP_155147967.1">
    <property type="nucleotide sequence ID" value="NZ_JACOPQ010000003.1"/>
</dbReference>
<keyword evidence="2" id="KW-1185">Reference proteome</keyword>
<accession>A0A8J6M7D8</accession>
<evidence type="ECO:0000313" key="1">
    <source>
        <dbReference type="EMBL" id="MBC5736382.1"/>
    </source>
</evidence>